<accession>A0A077M784</accession>
<sequence length="188" mass="20230">MLVDRVAEHHDIVALDLLGQVLHDMGDLPAAGAVWFGTRRQGDDVDASVAAWRDRYDDDFVAMWRSLPRSVRIHPGSRRLEALRERARQASSDVIERGRPDPRSPAHPHTDPASAPHGDASPRDRGEEALSRPPLDGSSQAPDGTVGEPEGGSGGGFDAATLIAWVLAAVFVVCAIIGLVTVLRWIVP</sequence>
<feature type="compositionally biased region" description="Basic and acidic residues" evidence="1">
    <location>
        <begin position="120"/>
        <end position="130"/>
    </location>
</feature>
<evidence type="ECO:0000313" key="3">
    <source>
        <dbReference type="EMBL" id="CCH80014.1"/>
    </source>
</evidence>
<organism evidence="3 4">
    <name type="scientific">Nostocoides japonicum T1-X7</name>
    <dbReference type="NCBI Taxonomy" id="1194083"/>
    <lineage>
        <taxon>Bacteria</taxon>
        <taxon>Bacillati</taxon>
        <taxon>Actinomycetota</taxon>
        <taxon>Actinomycetes</taxon>
        <taxon>Micrococcales</taxon>
        <taxon>Intrasporangiaceae</taxon>
        <taxon>Nostocoides</taxon>
    </lineage>
</organism>
<keyword evidence="2" id="KW-0812">Transmembrane</keyword>
<reference evidence="3 4" key="1">
    <citation type="journal article" date="2013" name="ISME J.">
        <title>A metabolic model for members of the genus Tetrasphaera involved in enhanced biological phosphorus removal.</title>
        <authorList>
            <person name="Kristiansen R."/>
            <person name="Nguyen H.T.T."/>
            <person name="Saunders A.M."/>
            <person name="Nielsen J.L."/>
            <person name="Wimmer R."/>
            <person name="Le V.Q."/>
            <person name="McIlroy S.J."/>
            <person name="Petrovski S."/>
            <person name="Seviour R.J."/>
            <person name="Calteau A."/>
            <person name="Nielsen K.L."/>
            <person name="Nielsen P.H."/>
        </authorList>
    </citation>
    <scope>NUCLEOTIDE SEQUENCE [LARGE SCALE GENOMIC DNA]</scope>
    <source>
        <strain evidence="3 4">T1-X7</strain>
    </source>
</reference>
<dbReference type="AlphaFoldDB" id="A0A077M784"/>
<feature type="compositionally biased region" description="Basic and acidic residues" evidence="1">
    <location>
        <begin position="89"/>
        <end position="110"/>
    </location>
</feature>
<evidence type="ECO:0000313" key="4">
    <source>
        <dbReference type="Proteomes" id="UP000035721"/>
    </source>
</evidence>
<feature type="transmembrane region" description="Helical" evidence="2">
    <location>
        <begin position="162"/>
        <end position="187"/>
    </location>
</feature>
<keyword evidence="4" id="KW-1185">Reference proteome</keyword>
<dbReference type="EMBL" id="CAJB01000403">
    <property type="protein sequence ID" value="CCH80014.1"/>
    <property type="molecule type" value="Genomic_DNA"/>
</dbReference>
<proteinExistence type="predicted"/>
<comment type="caution">
    <text evidence="3">The sequence shown here is derived from an EMBL/GenBank/DDBJ whole genome shotgun (WGS) entry which is preliminary data.</text>
</comment>
<evidence type="ECO:0000256" key="1">
    <source>
        <dbReference type="SAM" id="MobiDB-lite"/>
    </source>
</evidence>
<protein>
    <submittedName>
        <fullName evidence="3">Uncharacterized protein</fullName>
    </submittedName>
</protein>
<evidence type="ECO:0000256" key="2">
    <source>
        <dbReference type="SAM" id="Phobius"/>
    </source>
</evidence>
<dbReference type="Proteomes" id="UP000035721">
    <property type="component" value="Unassembled WGS sequence"/>
</dbReference>
<gene>
    <name evidence="3" type="ORF">BN12_70030</name>
</gene>
<name>A0A077M784_9MICO</name>
<keyword evidence="2" id="KW-1133">Transmembrane helix</keyword>
<keyword evidence="2" id="KW-0472">Membrane</keyword>
<feature type="region of interest" description="Disordered" evidence="1">
    <location>
        <begin position="89"/>
        <end position="152"/>
    </location>
</feature>